<name>A0A0M2UZG7_9BACT</name>
<dbReference type="EMBL" id="LAQJ01000007">
    <property type="protein sequence ID" value="KKO21227.1"/>
    <property type="molecule type" value="Genomic_DNA"/>
</dbReference>
<keyword evidence="2" id="KW-1185">Reference proteome</keyword>
<gene>
    <name evidence="1" type="ORF">BROFUL_00066</name>
</gene>
<evidence type="ECO:0000313" key="2">
    <source>
        <dbReference type="Proteomes" id="UP000034954"/>
    </source>
</evidence>
<protein>
    <submittedName>
        <fullName evidence="1">Uncharacterized protein</fullName>
    </submittedName>
</protein>
<reference evidence="1 2" key="1">
    <citation type="journal article" date="2013" name="BMC Microbiol.">
        <title>Identification of the type II cytochrome c maturation pathway in anammox bacteria by comparative genomics.</title>
        <authorList>
            <person name="Ferousi C."/>
            <person name="Speth D.R."/>
            <person name="Reimann J."/>
            <person name="Op den Camp H.J."/>
            <person name="Allen J.W."/>
            <person name="Keltjens J.T."/>
            <person name="Jetten M.S."/>
        </authorList>
    </citation>
    <scope>NUCLEOTIDE SEQUENCE [LARGE SCALE GENOMIC DNA]</scope>
    <source>
        <strain evidence="1">RU1</strain>
    </source>
</reference>
<dbReference type="AlphaFoldDB" id="A0A0M2UZG7"/>
<accession>A0A0M2UZG7</accession>
<proteinExistence type="predicted"/>
<organism evidence="1 2">
    <name type="scientific">Candidatus Brocadia fulgida</name>
    <dbReference type="NCBI Taxonomy" id="380242"/>
    <lineage>
        <taxon>Bacteria</taxon>
        <taxon>Pseudomonadati</taxon>
        <taxon>Planctomycetota</taxon>
        <taxon>Candidatus Brocadiia</taxon>
        <taxon>Candidatus Brocadiales</taxon>
        <taxon>Candidatus Brocadiaceae</taxon>
        <taxon>Candidatus Brocadia</taxon>
    </lineage>
</organism>
<evidence type="ECO:0000313" key="1">
    <source>
        <dbReference type="EMBL" id="KKO21227.1"/>
    </source>
</evidence>
<comment type="caution">
    <text evidence="1">The sequence shown here is derived from an EMBL/GenBank/DDBJ whole genome shotgun (WGS) entry which is preliminary data.</text>
</comment>
<dbReference type="Proteomes" id="UP000034954">
    <property type="component" value="Unassembled WGS sequence"/>
</dbReference>
<sequence>MGGGITLLLLYICLFGGASDRAYGMVLRLENAEMVNRSHVVVFGTVKGISSRKNDQEAVVSVECILKGDLSAKSEVRVVFSPGMAESPLFEVQERVLLFLVTTDTGLFQTVGGSQGKFSFGK</sequence>